<dbReference type="AlphaFoldDB" id="A0A3E0VE41"/>
<dbReference type="OrthoDB" id="2060945at2"/>
<feature type="domain" description="SsfX3-like N-terminal" evidence="2">
    <location>
        <begin position="12"/>
        <end position="142"/>
    </location>
</feature>
<evidence type="ECO:0000313" key="3">
    <source>
        <dbReference type="EMBL" id="RFA07137.1"/>
    </source>
</evidence>
<evidence type="ECO:0000259" key="2">
    <source>
        <dbReference type="Pfam" id="PF21181"/>
    </source>
</evidence>
<dbReference type="Proteomes" id="UP000256709">
    <property type="component" value="Unassembled WGS sequence"/>
</dbReference>
<dbReference type="Pfam" id="PF14606">
    <property type="entry name" value="Lipase_GDSL_3"/>
    <property type="match status" value="1"/>
</dbReference>
<evidence type="ECO:0000259" key="1">
    <source>
        <dbReference type="Pfam" id="PF14606"/>
    </source>
</evidence>
<dbReference type="SUPFAM" id="SSF52266">
    <property type="entry name" value="SGNH hydrolase"/>
    <property type="match status" value="1"/>
</dbReference>
<reference evidence="3 4" key="1">
    <citation type="submission" date="2017-04" db="EMBL/GenBank/DDBJ databases">
        <title>Comparative genome analysis of Subtercola boreus.</title>
        <authorList>
            <person name="Cho Y.-J."/>
            <person name="Cho A."/>
            <person name="Kim O.-S."/>
            <person name="Lee J.-I."/>
        </authorList>
    </citation>
    <scope>NUCLEOTIDE SEQUENCE [LARGE SCALE GENOMIC DNA]</scope>
    <source>
        <strain evidence="3 4">P27444</strain>
    </source>
</reference>
<dbReference type="Gene3D" id="3.40.50.1110">
    <property type="entry name" value="SGNH hydrolase"/>
    <property type="match status" value="1"/>
</dbReference>
<comment type="caution">
    <text evidence="3">The sequence shown here is derived from an EMBL/GenBank/DDBJ whole genome shotgun (WGS) entry which is preliminary data.</text>
</comment>
<dbReference type="InterPro" id="IPR048977">
    <property type="entry name" value="SsfX3-like_N"/>
</dbReference>
<gene>
    <name evidence="3" type="ORF">B7R21_16870</name>
</gene>
<accession>A0A3E0VE41</accession>
<proteinExistence type="predicted"/>
<sequence>MFTIPITETLLTGAAELEVTERGFRPHRLPRDVLRRFPDPQLTAMEAQPSGVTIAFRTSATDVELVSHPMRATYAGAERPRGRIDLVVDGSMVATDELTQGDAFELDLRDGTSTFHPGVPHISAFRGLPSGDKEIEIWLPHNESLELISISVNAPVSPSEKPDARVWVHYGSSISQGSNAAGPTGIWPAIAARAGGLRLRNLGFGGSALLDPFIARVIRDAPADFISLKIGINIVNLDSMRLRAFVPALHGFLDTIRDGHPYTPIVVISPIFCGIHENTPGPGSVDVATLGTDQVRFLASGDVDDTRFGRLTLAVIREAMAAAIAGRCEPNMAYLDGLDLYGPGDADEFPLPDALHPDTRTHHLIGERFTRSVVAGWTARPYEYR</sequence>
<dbReference type="Pfam" id="PF21181">
    <property type="entry name" value="SsfX3_N"/>
    <property type="match status" value="1"/>
</dbReference>
<dbReference type="InterPro" id="IPR036514">
    <property type="entry name" value="SGNH_hydro_sf"/>
</dbReference>
<dbReference type="InterPro" id="IPR013830">
    <property type="entry name" value="SGNH_hydro"/>
</dbReference>
<dbReference type="EMBL" id="NBXA01000031">
    <property type="protein sequence ID" value="RFA07137.1"/>
    <property type="molecule type" value="Genomic_DNA"/>
</dbReference>
<protein>
    <submittedName>
        <fullName evidence="3">Lipase</fullName>
    </submittedName>
</protein>
<organism evidence="3 4">
    <name type="scientific">Subtercola boreus</name>
    <dbReference type="NCBI Taxonomy" id="120213"/>
    <lineage>
        <taxon>Bacteria</taxon>
        <taxon>Bacillati</taxon>
        <taxon>Actinomycetota</taxon>
        <taxon>Actinomycetes</taxon>
        <taxon>Micrococcales</taxon>
        <taxon>Microbacteriaceae</taxon>
        <taxon>Subtercola</taxon>
    </lineage>
</organism>
<dbReference type="Gene3D" id="2.60.120.260">
    <property type="entry name" value="Galactose-binding domain-like"/>
    <property type="match status" value="1"/>
</dbReference>
<evidence type="ECO:0000313" key="4">
    <source>
        <dbReference type="Proteomes" id="UP000256709"/>
    </source>
</evidence>
<feature type="domain" description="SGNH hydrolase-type esterase" evidence="1">
    <location>
        <begin position="168"/>
        <end position="269"/>
    </location>
</feature>
<name>A0A3E0VE41_9MICO</name>